<organism evidence="2 3">
    <name type="scientific">Talaromyces islandicus</name>
    <name type="common">Penicillium islandicum</name>
    <dbReference type="NCBI Taxonomy" id="28573"/>
    <lineage>
        <taxon>Eukaryota</taxon>
        <taxon>Fungi</taxon>
        <taxon>Dikarya</taxon>
        <taxon>Ascomycota</taxon>
        <taxon>Pezizomycotina</taxon>
        <taxon>Eurotiomycetes</taxon>
        <taxon>Eurotiomycetidae</taxon>
        <taxon>Eurotiales</taxon>
        <taxon>Trichocomaceae</taxon>
        <taxon>Talaromyces</taxon>
        <taxon>Talaromyces sect. Islandici</taxon>
    </lineage>
</organism>
<protein>
    <submittedName>
        <fullName evidence="2">Uncharacterized protein</fullName>
    </submittedName>
</protein>
<feature type="compositionally biased region" description="Basic and acidic residues" evidence="1">
    <location>
        <begin position="840"/>
        <end position="855"/>
    </location>
</feature>
<evidence type="ECO:0000313" key="2">
    <source>
        <dbReference type="EMBL" id="CRG86183.1"/>
    </source>
</evidence>
<feature type="region of interest" description="Disordered" evidence="1">
    <location>
        <begin position="478"/>
        <end position="899"/>
    </location>
</feature>
<sequence length="1032" mass="111054">MPDSLVAPSPVIPTYRPEQETSTRRLRFFIMPSVAVEEPQSIPSVAGLHRPPPRSAGASSRPMRSENISELVRFFQAPQGNEAAAAETSMNIIRHDGAMDLLKAGQRRLRQLGQTKPDKRIKGTESPVPSDKSSIRSTDKEKAKRQHLQALQREGLIPNADLDSSRPSRTKQDVEAMGRPWLDDSLPANHGRKSNDGSSSHLRSESLGLGDLAALVEFSLSFPELYSEDPNPPPYQARNPNPSAPSEQSPDVNATANSHPQPAISPPTPGNNGTNYHNDRLLGNFPRPNRDAFASGPRAALDQVASVVGPSRPSAARAVDFQPDRGQDDRGCSGDDAKSLAVLLRATERLGREKASASGAPVHVPGADPSTATTTTTTTPTTVTASASSSSDLQPHSLNQGVTDTPLFVKAPEVQVKHGRAEEAAKHKNASKDNSSGKTNAHPPILAFPPQSKPDDLPKNHNAGPIPLKLVAECLPTRGPRGTAISKSTSPQLLLSSSKEKSDSALLKPTHTAPRPQVLLSPFPIQTRRARSLTPDVALGGKERKKKKKKLSPLYVVNAAAPLPPPSRPLPSVPQQSAEVNDQNPLADGKPSTTMTTPAPDMSKGHDAESPTLGSAVHKPKLRRSLIGPRPSSRYSIRSNDQSETYPASDEQSSKAASPGRSSLEALDEVRGGRADKVNALRLRDLGGKKNEKPTSNSENPFSHQSSEVRTPTESTSHGEKSKRDRKHRASAAPFIPLPNDPPVFYDTPKYQNRRGSTSSLPGSTSTINLYGGGLSRSVSVTSGSIAGSSIRHSRARQAVREPSKVARHRRADSPSLPSSDDDGPKPRTRYSQARLDSVVSEHHPQRTCRPDHAKNTGYPGLPLRQYDHHHHEPVSPRTPRSPPRSQPGPPPRQSYVSHSQSIHYLEARVAMLERQNKMLQAALLAALDIGVSHDAESVRSGSPSPALESTRIPTISETSMLSPTGFETPQPRKYTAQTDGPPSSKHWASPHRHASQESHGSFETSSSHSDVSMREVENMLSDVDVGASGEP</sequence>
<feature type="compositionally biased region" description="Low complexity" evidence="1">
    <location>
        <begin position="370"/>
        <end position="391"/>
    </location>
</feature>
<feature type="compositionally biased region" description="Basic and acidic residues" evidence="1">
    <location>
        <begin position="133"/>
        <end position="142"/>
    </location>
</feature>
<feature type="region of interest" description="Disordered" evidence="1">
    <location>
        <begin position="42"/>
        <end position="65"/>
    </location>
</feature>
<gene>
    <name evidence="2" type="ORF">PISL3812_03186</name>
</gene>
<dbReference type="OMA" id="SEHYQPT"/>
<feature type="compositionally biased region" description="Polar residues" evidence="1">
    <location>
        <begin position="392"/>
        <end position="403"/>
    </location>
</feature>
<feature type="compositionally biased region" description="Basic and acidic residues" evidence="1">
    <location>
        <begin position="668"/>
        <end position="693"/>
    </location>
</feature>
<feature type="compositionally biased region" description="Polar residues" evidence="1">
    <location>
        <begin position="633"/>
        <end position="656"/>
    </location>
</feature>
<feature type="compositionally biased region" description="Polar residues" evidence="1">
    <location>
        <begin position="777"/>
        <end position="788"/>
    </location>
</feature>
<feature type="region of interest" description="Disordered" evidence="1">
    <location>
        <begin position="110"/>
        <end position="204"/>
    </location>
</feature>
<dbReference type="AlphaFoldDB" id="A0A0U1LS07"/>
<dbReference type="Proteomes" id="UP000054383">
    <property type="component" value="Unassembled WGS sequence"/>
</dbReference>
<name>A0A0U1LS07_TALIS</name>
<dbReference type="STRING" id="28573.A0A0U1LS07"/>
<feature type="compositionally biased region" description="Basic and acidic residues" evidence="1">
    <location>
        <begin position="866"/>
        <end position="875"/>
    </location>
</feature>
<dbReference type="OrthoDB" id="4188047at2759"/>
<feature type="compositionally biased region" description="Low complexity" evidence="1">
    <location>
        <begin position="998"/>
        <end position="1010"/>
    </location>
</feature>
<accession>A0A0U1LS07</accession>
<feature type="region of interest" description="Disordered" evidence="1">
    <location>
        <begin position="351"/>
        <end position="465"/>
    </location>
</feature>
<feature type="compositionally biased region" description="Polar residues" evidence="1">
    <location>
        <begin position="952"/>
        <end position="968"/>
    </location>
</feature>
<feature type="compositionally biased region" description="Pro residues" evidence="1">
    <location>
        <begin position="562"/>
        <end position="572"/>
    </location>
</feature>
<feature type="compositionally biased region" description="Polar residues" evidence="1">
    <location>
        <begin position="238"/>
        <end position="260"/>
    </location>
</feature>
<reference evidence="2 3" key="1">
    <citation type="submission" date="2015-04" db="EMBL/GenBank/DDBJ databases">
        <authorList>
            <person name="Syromyatnikov M.Y."/>
            <person name="Popov V.N."/>
        </authorList>
    </citation>
    <scope>NUCLEOTIDE SEQUENCE [LARGE SCALE GENOMIC DNA]</scope>
    <source>
        <strain evidence="2">WF-38-12</strain>
    </source>
</reference>
<feature type="region of interest" description="Disordered" evidence="1">
    <location>
        <begin position="936"/>
        <end position="1032"/>
    </location>
</feature>
<feature type="compositionally biased region" description="Polar residues" evidence="1">
    <location>
        <begin position="694"/>
        <end position="716"/>
    </location>
</feature>
<evidence type="ECO:0000313" key="3">
    <source>
        <dbReference type="Proteomes" id="UP000054383"/>
    </source>
</evidence>
<evidence type="ECO:0000256" key="1">
    <source>
        <dbReference type="SAM" id="MobiDB-lite"/>
    </source>
</evidence>
<feature type="region of interest" description="Disordered" evidence="1">
    <location>
        <begin position="1"/>
        <end position="20"/>
    </location>
</feature>
<feature type="compositionally biased region" description="Pro residues" evidence="1">
    <location>
        <begin position="880"/>
        <end position="893"/>
    </location>
</feature>
<feature type="compositionally biased region" description="Basic and acidic residues" evidence="1">
    <location>
        <begin position="415"/>
        <end position="426"/>
    </location>
</feature>
<proteinExistence type="predicted"/>
<dbReference type="EMBL" id="CVMT01000002">
    <property type="protein sequence ID" value="CRG86183.1"/>
    <property type="molecule type" value="Genomic_DNA"/>
</dbReference>
<feature type="compositionally biased region" description="Basic and acidic residues" evidence="1">
    <location>
        <begin position="322"/>
        <end position="336"/>
    </location>
</feature>
<feature type="region of interest" description="Disordered" evidence="1">
    <location>
        <begin position="224"/>
        <end position="336"/>
    </location>
</feature>
<keyword evidence="3" id="KW-1185">Reference proteome</keyword>
<feature type="compositionally biased region" description="Basic and acidic residues" evidence="1">
    <location>
        <begin position="163"/>
        <end position="176"/>
    </location>
</feature>
<feature type="compositionally biased region" description="Low complexity" evidence="1">
    <location>
        <begin position="756"/>
        <end position="767"/>
    </location>
</feature>